<dbReference type="GO" id="GO:0006281">
    <property type="term" value="P:DNA repair"/>
    <property type="evidence" value="ECO:0007669"/>
    <property type="project" value="TreeGrafter"/>
</dbReference>
<dbReference type="RefSeq" id="WP_213497447.1">
    <property type="nucleotide sequence ID" value="NZ_CP074694.1"/>
</dbReference>
<dbReference type="Gene3D" id="3.40.50.1000">
    <property type="entry name" value="HAD superfamily/HAD-like"/>
    <property type="match status" value="1"/>
</dbReference>
<dbReference type="SUPFAM" id="SSF56784">
    <property type="entry name" value="HAD-like"/>
    <property type="match status" value="1"/>
</dbReference>
<dbReference type="Proteomes" id="UP000676194">
    <property type="component" value="Chromosome"/>
</dbReference>
<dbReference type="InterPro" id="IPR023214">
    <property type="entry name" value="HAD_sf"/>
</dbReference>
<dbReference type="InterPro" id="IPR050155">
    <property type="entry name" value="HAD-like_hydrolase_sf"/>
</dbReference>
<dbReference type="SFLD" id="SFLDS00003">
    <property type="entry name" value="Haloacid_Dehalogenase"/>
    <property type="match status" value="1"/>
</dbReference>
<dbReference type="PANTHER" id="PTHR43434:SF13">
    <property type="entry name" value="PHOSPHOGLYCOLATE PHOSPHATASE"/>
    <property type="match status" value="1"/>
</dbReference>
<reference evidence="1" key="1">
    <citation type="submission" date="2021-05" db="EMBL/GenBank/DDBJ databases">
        <title>Complete genome sequence of the cellulolytic planctomycete Telmatocola sphagniphila SP2T and characterization of the first cellulase from planctomycetes.</title>
        <authorList>
            <person name="Rakitin A.L."/>
            <person name="Beletsky A.V."/>
            <person name="Naumoff D.G."/>
            <person name="Kulichevskaya I.S."/>
            <person name="Mardanov A.V."/>
            <person name="Ravin N.V."/>
            <person name="Dedysh S.N."/>
        </authorList>
    </citation>
    <scope>NUCLEOTIDE SEQUENCE</scope>
    <source>
        <strain evidence="1">SP2T</strain>
    </source>
</reference>
<organism evidence="1 2">
    <name type="scientific">Telmatocola sphagniphila</name>
    <dbReference type="NCBI Taxonomy" id="1123043"/>
    <lineage>
        <taxon>Bacteria</taxon>
        <taxon>Pseudomonadati</taxon>
        <taxon>Planctomycetota</taxon>
        <taxon>Planctomycetia</taxon>
        <taxon>Gemmatales</taxon>
        <taxon>Gemmataceae</taxon>
    </lineage>
</organism>
<keyword evidence="2" id="KW-1185">Reference proteome</keyword>
<name>A0A8E6B8X1_9BACT</name>
<evidence type="ECO:0000313" key="1">
    <source>
        <dbReference type="EMBL" id="QVL32555.1"/>
    </source>
</evidence>
<dbReference type="AlphaFoldDB" id="A0A8E6B8X1"/>
<dbReference type="KEGG" id="tsph:KIH39_01155"/>
<sequence length="211" mass="24269">MRIPLVIFDFDGTMVRTLPLAMEIFNQLAPVHNFQPIQDFEALRSLPTKAFFRQQGIRIWKLGRFVKGFQEEMQKRAQEIQPVQGLPEVLANLRKDGHRLGILSSNAELHIRERLRFFGIEDCFELISSYPKLFGKAKMLKRISKTLDISRAEVAYIGDEYRDMEAARKAGVRPVAVSWGYHSSALLSDAKPEVIVDTPAALLEWIQRENR</sequence>
<dbReference type="InterPro" id="IPR023198">
    <property type="entry name" value="PGP-like_dom2"/>
</dbReference>
<gene>
    <name evidence="1" type="ORF">KIH39_01155</name>
</gene>
<dbReference type="GO" id="GO:0005829">
    <property type="term" value="C:cytosol"/>
    <property type="evidence" value="ECO:0007669"/>
    <property type="project" value="TreeGrafter"/>
</dbReference>
<dbReference type="SFLD" id="SFLDG01129">
    <property type="entry name" value="C1.5:_HAD__Beta-PGM__Phosphata"/>
    <property type="match status" value="1"/>
</dbReference>
<dbReference type="EMBL" id="CP074694">
    <property type="protein sequence ID" value="QVL32555.1"/>
    <property type="molecule type" value="Genomic_DNA"/>
</dbReference>
<accession>A0A8E6B8X1</accession>
<dbReference type="NCBIfam" id="TIGR01549">
    <property type="entry name" value="HAD-SF-IA-v1"/>
    <property type="match status" value="1"/>
</dbReference>
<dbReference type="InterPro" id="IPR036412">
    <property type="entry name" value="HAD-like_sf"/>
</dbReference>
<protein>
    <submittedName>
        <fullName evidence="1">HAD-IA family hydrolase</fullName>
    </submittedName>
</protein>
<dbReference type="GO" id="GO:0008967">
    <property type="term" value="F:phosphoglycolate phosphatase activity"/>
    <property type="evidence" value="ECO:0007669"/>
    <property type="project" value="TreeGrafter"/>
</dbReference>
<keyword evidence="1" id="KW-0378">Hydrolase</keyword>
<dbReference type="InterPro" id="IPR041492">
    <property type="entry name" value="HAD_2"/>
</dbReference>
<evidence type="ECO:0000313" key="2">
    <source>
        <dbReference type="Proteomes" id="UP000676194"/>
    </source>
</evidence>
<dbReference type="Gene3D" id="1.10.150.240">
    <property type="entry name" value="Putative phosphatase, domain 2"/>
    <property type="match status" value="1"/>
</dbReference>
<dbReference type="PRINTS" id="PR00413">
    <property type="entry name" value="HADHALOGNASE"/>
</dbReference>
<proteinExistence type="predicted"/>
<dbReference type="PANTHER" id="PTHR43434">
    <property type="entry name" value="PHOSPHOGLYCOLATE PHOSPHATASE"/>
    <property type="match status" value="1"/>
</dbReference>
<dbReference type="InterPro" id="IPR006439">
    <property type="entry name" value="HAD-SF_hydro_IA"/>
</dbReference>
<dbReference type="Pfam" id="PF13419">
    <property type="entry name" value="HAD_2"/>
    <property type="match status" value="1"/>
</dbReference>